<dbReference type="PROSITE" id="PS51781">
    <property type="entry name" value="SH3B"/>
    <property type="match status" value="1"/>
</dbReference>
<dbReference type="InterPro" id="IPR036028">
    <property type="entry name" value="SH3-like_dom_sf"/>
</dbReference>
<sequence>TPPAKPYVIIKETPTGWLRVRTEPSSTATEAAKVNPGETFPYLNEEKSGWLKIEYETDKAGWVSGVYVDLVK</sequence>
<feature type="non-terminal residue" evidence="2">
    <location>
        <position position="1"/>
    </location>
</feature>
<dbReference type="SMART" id="SM00287">
    <property type="entry name" value="SH3b"/>
    <property type="match status" value="1"/>
</dbReference>
<name>A0A2H0WMZ4_9BACT</name>
<evidence type="ECO:0000259" key="1">
    <source>
        <dbReference type="PROSITE" id="PS51781"/>
    </source>
</evidence>
<dbReference type="AlphaFoldDB" id="A0A2H0WMZ4"/>
<dbReference type="Pfam" id="PF08239">
    <property type="entry name" value="SH3_3"/>
    <property type="match status" value="1"/>
</dbReference>
<dbReference type="SUPFAM" id="SSF50044">
    <property type="entry name" value="SH3-domain"/>
    <property type="match status" value="1"/>
</dbReference>
<dbReference type="InterPro" id="IPR003646">
    <property type="entry name" value="SH3-like_bac-type"/>
</dbReference>
<evidence type="ECO:0000313" key="3">
    <source>
        <dbReference type="Proteomes" id="UP000230033"/>
    </source>
</evidence>
<dbReference type="Proteomes" id="UP000230033">
    <property type="component" value="Unassembled WGS sequence"/>
</dbReference>
<comment type="caution">
    <text evidence="2">The sequence shown here is derived from an EMBL/GenBank/DDBJ whole genome shotgun (WGS) entry which is preliminary data.</text>
</comment>
<dbReference type="Gene3D" id="2.30.30.40">
    <property type="entry name" value="SH3 Domains"/>
    <property type="match status" value="1"/>
</dbReference>
<accession>A0A2H0WMZ4</accession>
<evidence type="ECO:0000313" key="2">
    <source>
        <dbReference type="EMBL" id="PIS14014.1"/>
    </source>
</evidence>
<gene>
    <name evidence="2" type="ORF">COT65_01095</name>
</gene>
<dbReference type="EMBL" id="PEZJ01000014">
    <property type="protein sequence ID" value="PIS14014.1"/>
    <property type="molecule type" value="Genomic_DNA"/>
</dbReference>
<organism evidence="2 3">
    <name type="scientific">Candidatus Shapirobacteria bacterium CG09_land_8_20_14_0_10_47_13</name>
    <dbReference type="NCBI Taxonomy" id="1974481"/>
    <lineage>
        <taxon>Bacteria</taxon>
        <taxon>Candidatus Shapironibacteriota</taxon>
    </lineage>
</organism>
<feature type="domain" description="SH3b" evidence="1">
    <location>
        <begin position="5"/>
        <end position="72"/>
    </location>
</feature>
<proteinExistence type="predicted"/>
<protein>
    <recommendedName>
        <fullName evidence="1">SH3b domain-containing protein</fullName>
    </recommendedName>
</protein>
<reference evidence="3" key="1">
    <citation type="submission" date="2017-09" db="EMBL/GenBank/DDBJ databases">
        <title>Depth-based differentiation of microbial function through sediment-hosted aquifers and enrichment of novel symbionts in the deep terrestrial subsurface.</title>
        <authorList>
            <person name="Probst A.J."/>
            <person name="Ladd B."/>
            <person name="Jarett J.K."/>
            <person name="Geller-Mcgrath D.E."/>
            <person name="Sieber C.M.K."/>
            <person name="Emerson J.B."/>
            <person name="Anantharaman K."/>
            <person name="Thomas B.C."/>
            <person name="Malmstrom R."/>
            <person name="Stieglmeier M."/>
            <person name="Klingl A."/>
            <person name="Woyke T."/>
            <person name="Ryan C.M."/>
            <person name="Banfield J.F."/>
        </authorList>
    </citation>
    <scope>NUCLEOTIDE SEQUENCE [LARGE SCALE GENOMIC DNA]</scope>
</reference>